<gene>
    <name evidence="3" type="ORF">OLEA9_A000463</name>
</gene>
<evidence type="ECO:0000256" key="1">
    <source>
        <dbReference type="ARBA" id="ARBA00022837"/>
    </source>
</evidence>
<dbReference type="Pfam" id="PF13202">
    <property type="entry name" value="EF-hand_5"/>
    <property type="match status" value="1"/>
</dbReference>
<dbReference type="Gene3D" id="1.10.238.10">
    <property type="entry name" value="EF-hand"/>
    <property type="match status" value="1"/>
</dbReference>
<dbReference type="PROSITE" id="PS50222">
    <property type="entry name" value="EF_HAND_2"/>
    <property type="match status" value="1"/>
</dbReference>
<dbReference type="InterPro" id="IPR002048">
    <property type="entry name" value="EF_hand_dom"/>
</dbReference>
<accession>A0A8S0SYA1</accession>
<reference evidence="3 4" key="1">
    <citation type="submission" date="2019-12" db="EMBL/GenBank/DDBJ databases">
        <authorList>
            <person name="Alioto T."/>
            <person name="Alioto T."/>
            <person name="Gomez Garrido J."/>
        </authorList>
    </citation>
    <scope>NUCLEOTIDE SEQUENCE [LARGE SCALE GENOMIC DNA]</scope>
</reference>
<dbReference type="InterPro" id="IPR011992">
    <property type="entry name" value="EF-hand-dom_pair"/>
</dbReference>
<comment type="caution">
    <text evidence="3">The sequence shown here is derived from an EMBL/GenBank/DDBJ whole genome shotgun (WGS) entry which is preliminary data.</text>
</comment>
<dbReference type="EMBL" id="CACTIH010005517">
    <property type="protein sequence ID" value="CAA2996126.1"/>
    <property type="molecule type" value="Genomic_DNA"/>
</dbReference>
<evidence type="ECO:0000259" key="2">
    <source>
        <dbReference type="PROSITE" id="PS50222"/>
    </source>
</evidence>
<organism evidence="3 4">
    <name type="scientific">Olea europaea subsp. europaea</name>
    <dbReference type="NCBI Taxonomy" id="158383"/>
    <lineage>
        <taxon>Eukaryota</taxon>
        <taxon>Viridiplantae</taxon>
        <taxon>Streptophyta</taxon>
        <taxon>Embryophyta</taxon>
        <taxon>Tracheophyta</taxon>
        <taxon>Spermatophyta</taxon>
        <taxon>Magnoliopsida</taxon>
        <taxon>eudicotyledons</taxon>
        <taxon>Gunneridae</taxon>
        <taxon>Pentapetalae</taxon>
        <taxon>asterids</taxon>
        <taxon>lamiids</taxon>
        <taxon>Lamiales</taxon>
        <taxon>Oleaceae</taxon>
        <taxon>Oleeae</taxon>
        <taxon>Olea</taxon>
    </lineage>
</organism>
<sequence>MVSNHGVRVPGNGGMNLKQFKEWLMKYDKNNDGKISSKELHDAFRDAKRESWFKGIKSEYAIGKADKDGDGLVDDDEIINLVDFARRKLCMKIVLV</sequence>
<dbReference type="Pfam" id="PF00036">
    <property type="entry name" value="EF-hand_1"/>
    <property type="match status" value="1"/>
</dbReference>
<name>A0A8S0SYA1_OLEEU</name>
<evidence type="ECO:0000313" key="4">
    <source>
        <dbReference type="Proteomes" id="UP000594638"/>
    </source>
</evidence>
<dbReference type="GO" id="GO:0005509">
    <property type="term" value="F:calcium ion binding"/>
    <property type="evidence" value="ECO:0007669"/>
    <property type="project" value="InterPro"/>
</dbReference>
<keyword evidence="4" id="KW-1185">Reference proteome</keyword>
<keyword evidence="1" id="KW-0106">Calcium</keyword>
<dbReference type="Proteomes" id="UP000594638">
    <property type="component" value="Unassembled WGS sequence"/>
</dbReference>
<dbReference type="OrthoDB" id="26525at2759"/>
<dbReference type="PROSITE" id="PS00018">
    <property type="entry name" value="EF_HAND_1"/>
    <property type="match status" value="2"/>
</dbReference>
<dbReference type="Gramene" id="OE9A000463T1">
    <property type="protein sequence ID" value="OE9A000463C1"/>
    <property type="gene ID" value="OE9A000463"/>
</dbReference>
<proteinExistence type="predicted"/>
<protein>
    <submittedName>
        <fullName evidence="3">Polcalcin Phl p 7-like</fullName>
    </submittedName>
</protein>
<evidence type="ECO:0000313" key="3">
    <source>
        <dbReference type="EMBL" id="CAA2996126.1"/>
    </source>
</evidence>
<dbReference type="InterPro" id="IPR018247">
    <property type="entry name" value="EF_Hand_1_Ca_BS"/>
</dbReference>
<dbReference type="SMART" id="SM00054">
    <property type="entry name" value="EFh"/>
    <property type="match status" value="2"/>
</dbReference>
<dbReference type="AlphaFoldDB" id="A0A8S0SYA1"/>
<feature type="domain" description="EF-hand" evidence="2">
    <location>
        <begin position="15"/>
        <end position="50"/>
    </location>
</feature>
<dbReference type="SUPFAM" id="SSF47473">
    <property type="entry name" value="EF-hand"/>
    <property type="match status" value="1"/>
</dbReference>